<evidence type="ECO:0000259" key="1">
    <source>
        <dbReference type="PROSITE" id="PS50075"/>
    </source>
</evidence>
<dbReference type="PROSITE" id="PS50075">
    <property type="entry name" value="CARRIER"/>
    <property type="match status" value="1"/>
</dbReference>
<feature type="domain" description="Carrier" evidence="1">
    <location>
        <begin position="1"/>
        <end position="83"/>
    </location>
</feature>
<proteinExistence type="predicted"/>
<reference evidence="2 3" key="1">
    <citation type="submission" date="2018-05" db="EMBL/GenBank/DDBJ databases">
        <title>Genomic Encyclopedia of Type Strains, Phase IV (KMG-IV): sequencing the most valuable type-strain genomes for metagenomic binning, comparative biology and taxonomic classification.</title>
        <authorList>
            <person name="Goeker M."/>
        </authorList>
    </citation>
    <scope>NUCLEOTIDE SEQUENCE [LARGE SCALE GENOMIC DNA]</scope>
    <source>
        <strain evidence="2 3">DSM 28816</strain>
    </source>
</reference>
<organism evidence="2 3">
    <name type="scientific">Lachnotalea glycerini</name>
    <dbReference type="NCBI Taxonomy" id="1763509"/>
    <lineage>
        <taxon>Bacteria</taxon>
        <taxon>Bacillati</taxon>
        <taxon>Bacillota</taxon>
        <taxon>Clostridia</taxon>
        <taxon>Lachnospirales</taxon>
        <taxon>Lachnospiraceae</taxon>
        <taxon>Lachnotalea</taxon>
    </lineage>
</organism>
<sequence>MQLKEKVLKMVIERLGLEDDIDVNNYEYDMPLFETEIGLGLDSVDVLELFVGMKKDFGIKVPDDKKEVFKSVTTMSDYILQVSGE</sequence>
<evidence type="ECO:0000313" key="3">
    <source>
        <dbReference type="Proteomes" id="UP000247523"/>
    </source>
</evidence>
<gene>
    <name evidence="2" type="ORF">C8E03_10212</name>
</gene>
<name>A0A318EQL9_9FIRM</name>
<dbReference type="InterPro" id="IPR036736">
    <property type="entry name" value="ACP-like_sf"/>
</dbReference>
<evidence type="ECO:0000313" key="2">
    <source>
        <dbReference type="EMBL" id="PXV93246.1"/>
    </source>
</evidence>
<dbReference type="InterPro" id="IPR009081">
    <property type="entry name" value="PP-bd_ACP"/>
</dbReference>
<protein>
    <submittedName>
        <fullName evidence="2">Acyl carrier protein</fullName>
    </submittedName>
</protein>
<dbReference type="AlphaFoldDB" id="A0A318EQL9"/>
<dbReference type="SUPFAM" id="SSF47336">
    <property type="entry name" value="ACP-like"/>
    <property type="match status" value="1"/>
</dbReference>
<dbReference type="Pfam" id="PF00550">
    <property type="entry name" value="PP-binding"/>
    <property type="match status" value="1"/>
</dbReference>
<accession>A0A318EQL9</accession>
<comment type="caution">
    <text evidence="2">The sequence shown here is derived from an EMBL/GenBank/DDBJ whole genome shotgun (WGS) entry which is preliminary data.</text>
</comment>
<dbReference type="RefSeq" id="WP_110290417.1">
    <property type="nucleotide sequence ID" value="NZ_QICS01000002.1"/>
</dbReference>
<dbReference type="Proteomes" id="UP000247523">
    <property type="component" value="Unassembled WGS sequence"/>
</dbReference>
<dbReference type="EMBL" id="QICS01000002">
    <property type="protein sequence ID" value="PXV93246.1"/>
    <property type="molecule type" value="Genomic_DNA"/>
</dbReference>
<dbReference type="Gene3D" id="1.10.1200.10">
    <property type="entry name" value="ACP-like"/>
    <property type="match status" value="1"/>
</dbReference>